<evidence type="ECO:0000313" key="1">
    <source>
        <dbReference type="EMBL" id="CDX58104.1"/>
    </source>
</evidence>
<gene>
    <name evidence="1" type="ORF">MPL3365_290091</name>
</gene>
<name>A0A090GDL4_MESPL</name>
<dbReference type="AlphaFoldDB" id="A0A090GDL4"/>
<evidence type="ECO:0000313" key="2">
    <source>
        <dbReference type="Proteomes" id="UP000046122"/>
    </source>
</evidence>
<accession>A0A090GDL4</accession>
<protein>
    <submittedName>
        <fullName evidence="1">Uncharacterized protein</fullName>
    </submittedName>
</protein>
<reference evidence="1 2" key="1">
    <citation type="submission" date="2014-08" db="EMBL/GenBank/DDBJ databases">
        <authorList>
            <person name="Moulin Lionel"/>
        </authorList>
    </citation>
    <scope>NUCLEOTIDE SEQUENCE [LARGE SCALE GENOMIC DNA]</scope>
</reference>
<dbReference type="EMBL" id="CCNE01000022">
    <property type="protein sequence ID" value="CDX58104.1"/>
    <property type="molecule type" value="Genomic_DNA"/>
</dbReference>
<sequence>MPHCPAIFGHRFRPDQIVELGPRHSQHVSSSRIKIAGNVSQPLGNLEAPYLHLNEDFVDALGLRHPSKWNDTT</sequence>
<proteinExistence type="predicted"/>
<organism evidence="1 2">
    <name type="scientific">Mesorhizobium plurifarium</name>
    <dbReference type="NCBI Taxonomy" id="69974"/>
    <lineage>
        <taxon>Bacteria</taxon>
        <taxon>Pseudomonadati</taxon>
        <taxon>Pseudomonadota</taxon>
        <taxon>Alphaproteobacteria</taxon>
        <taxon>Hyphomicrobiales</taxon>
        <taxon>Phyllobacteriaceae</taxon>
        <taxon>Mesorhizobium</taxon>
    </lineage>
</organism>
<dbReference type="Proteomes" id="UP000046122">
    <property type="component" value="Unassembled WGS sequence"/>
</dbReference>